<sequence>MKLFDYEGGFMKTATILSRLTLLNLLWLACCIPLVTVGAATAAQHHSAACLMNGDIHTARNFRAGWKLYWKKGTVVWLFSAVLGTAFAMACYMLNYSDMPSGRVLMIIAGIAFLTLVLVLMWVYPVMVNFSGKLTEITFNAFIFAFMYAPVTLIAAVFYGIAGFLFIRFLATRLLVILFGPTVVVYCTLVLFEKVFQKYKKKGS</sequence>
<protein>
    <submittedName>
        <fullName evidence="2">DUF624 domain-containing protein</fullName>
    </submittedName>
</protein>
<feature type="transmembrane region" description="Helical" evidence="1">
    <location>
        <begin position="137"/>
        <end position="167"/>
    </location>
</feature>
<feature type="transmembrane region" description="Helical" evidence="1">
    <location>
        <begin position="174"/>
        <end position="192"/>
    </location>
</feature>
<proteinExistence type="predicted"/>
<feature type="transmembrane region" description="Helical" evidence="1">
    <location>
        <begin position="104"/>
        <end position="125"/>
    </location>
</feature>
<feature type="transmembrane region" description="Helical" evidence="1">
    <location>
        <begin position="75"/>
        <end position="92"/>
    </location>
</feature>
<gene>
    <name evidence="2" type="ORF">H6A20_09040</name>
</gene>
<dbReference type="Pfam" id="PF04854">
    <property type="entry name" value="DUF624"/>
    <property type="match status" value="1"/>
</dbReference>
<comment type="caution">
    <text evidence="2">The sequence shown here is derived from an EMBL/GenBank/DDBJ whole genome shotgun (WGS) entry which is preliminary data.</text>
</comment>
<evidence type="ECO:0000313" key="2">
    <source>
        <dbReference type="EMBL" id="MBM6948794.1"/>
    </source>
</evidence>
<dbReference type="AlphaFoldDB" id="A0A938XBM9"/>
<name>A0A938XBM9_9CLOT</name>
<dbReference type="InterPro" id="IPR006938">
    <property type="entry name" value="DUF624"/>
</dbReference>
<dbReference type="RefSeq" id="WP_204906793.1">
    <property type="nucleotide sequence ID" value="NZ_JACJKS010000011.1"/>
</dbReference>
<evidence type="ECO:0000256" key="1">
    <source>
        <dbReference type="SAM" id="Phobius"/>
    </source>
</evidence>
<keyword evidence="1" id="KW-0472">Membrane</keyword>
<dbReference type="EMBL" id="JACJKS010000011">
    <property type="protein sequence ID" value="MBM6948794.1"/>
    <property type="molecule type" value="Genomic_DNA"/>
</dbReference>
<keyword evidence="1" id="KW-0812">Transmembrane</keyword>
<accession>A0A938XBM9</accession>
<dbReference type="PROSITE" id="PS51257">
    <property type="entry name" value="PROKAR_LIPOPROTEIN"/>
    <property type="match status" value="1"/>
</dbReference>
<evidence type="ECO:0000313" key="3">
    <source>
        <dbReference type="Proteomes" id="UP000705508"/>
    </source>
</evidence>
<organism evidence="2 3">
    <name type="scientific">Mordavella massiliensis</name>
    <dbReference type="NCBI Taxonomy" id="1871024"/>
    <lineage>
        <taxon>Bacteria</taxon>
        <taxon>Bacillati</taxon>
        <taxon>Bacillota</taxon>
        <taxon>Clostridia</taxon>
        <taxon>Eubacteriales</taxon>
        <taxon>Clostridiaceae</taxon>
        <taxon>Mordavella</taxon>
    </lineage>
</organism>
<reference evidence="2" key="2">
    <citation type="journal article" date="2021" name="Sci. Rep.">
        <title>The distribution of antibiotic resistance genes in chicken gut microbiota commensals.</title>
        <authorList>
            <person name="Juricova H."/>
            <person name="Matiasovicova J."/>
            <person name="Kubasova T."/>
            <person name="Cejkova D."/>
            <person name="Rychlik I."/>
        </authorList>
    </citation>
    <scope>NUCLEOTIDE SEQUENCE</scope>
    <source>
        <strain evidence="2">An582</strain>
    </source>
</reference>
<feature type="transmembrane region" description="Helical" evidence="1">
    <location>
        <begin position="21"/>
        <end position="43"/>
    </location>
</feature>
<dbReference type="Proteomes" id="UP000705508">
    <property type="component" value="Unassembled WGS sequence"/>
</dbReference>
<keyword evidence="1" id="KW-1133">Transmembrane helix</keyword>
<reference evidence="2" key="1">
    <citation type="submission" date="2020-08" db="EMBL/GenBank/DDBJ databases">
        <authorList>
            <person name="Cejkova D."/>
            <person name="Kubasova T."/>
            <person name="Jahodarova E."/>
            <person name="Rychlik I."/>
        </authorList>
    </citation>
    <scope>NUCLEOTIDE SEQUENCE</scope>
    <source>
        <strain evidence="2">An582</strain>
    </source>
</reference>